<dbReference type="SMART" id="SM00388">
    <property type="entry name" value="HisKA"/>
    <property type="match status" value="1"/>
</dbReference>
<evidence type="ECO:0000259" key="7">
    <source>
        <dbReference type="PROSITE" id="PS50109"/>
    </source>
</evidence>
<evidence type="ECO:0000256" key="6">
    <source>
        <dbReference type="SAM" id="Phobius"/>
    </source>
</evidence>
<evidence type="ECO:0000256" key="4">
    <source>
        <dbReference type="PROSITE-ProRule" id="PRU00169"/>
    </source>
</evidence>
<feature type="compositionally biased region" description="Polar residues" evidence="5">
    <location>
        <begin position="771"/>
        <end position="787"/>
    </location>
</feature>
<dbReference type="InterPro" id="IPR001789">
    <property type="entry name" value="Sig_transdc_resp-reg_receiver"/>
</dbReference>
<feature type="transmembrane region" description="Helical" evidence="6">
    <location>
        <begin position="39"/>
        <end position="60"/>
    </location>
</feature>
<keyword evidence="3 4" id="KW-0597">Phosphoprotein</keyword>
<dbReference type="CDD" id="cd00082">
    <property type="entry name" value="HisKA"/>
    <property type="match status" value="1"/>
</dbReference>
<dbReference type="EMBL" id="CP122537">
    <property type="protein sequence ID" value="WGH78824.1"/>
    <property type="molecule type" value="Genomic_DNA"/>
</dbReference>
<dbReference type="SMART" id="SM00448">
    <property type="entry name" value="REC"/>
    <property type="match status" value="1"/>
</dbReference>
<dbReference type="Gene3D" id="3.30.565.10">
    <property type="entry name" value="Histidine kinase-like ATPase, C-terminal domain"/>
    <property type="match status" value="1"/>
</dbReference>
<feature type="domain" description="Histidine kinase" evidence="7">
    <location>
        <begin position="391"/>
        <end position="614"/>
    </location>
</feature>
<dbReference type="EC" id="2.7.13.3" evidence="2"/>
<dbReference type="SUPFAM" id="SSF55874">
    <property type="entry name" value="ATPase domain of HSP90 chaperone/DNA topoisomerase II/histidine kinase"/>
    <property type="match status" value="1"/>
</dbReference>
<dbReference type="SMART" id="SM00387">
    <property type="entry name" value="HATPase_c"/>
    <property type="match status" value="1"/>
</dbReference>
<dbReference type="InterPro" id="IPR036890">
    <property type="entry name" value="HATPase_C_sf"/>
</dbReference>
<dbReference type="InterPro" id="IPR000014">
    <property type="entry name" value="PAS"/>
</dbReference>
<dbReference type="Proteomes" id="UP001243420">
    <property type="component" value="Chromosome"/>
</dbReference>
<evidence type="ECO:0000256" key="2">
    <source>
        <dbReference type="ARBA" id="ARBA00012438"/>
    </source>
</evidence>
<keyword evidence="6" id="KW-0472">Membrane</keyword>
<dbReference type="PROSITE" id="PS50109">
    <property type="entry name" value="HIS_KIN"/>
    <property type="match status" value="1"/>
</dbReference>
<feature type="region of interest" description="Disordered" evidence="5">
    <location>
        <begin position="660"/>
        <end position="698"/>
    </location>
</feature>
<keyword evidence="6" id="KW-0812">Transmembrane</keyword>
<evidence type="ECO:0000313" key="9">
    <source>
        <dbReference type="EMBL" id="WGH78824.1"/>
    </source>
</evidence>
<keyword evidence="9" id="KW-0547">Nucleotide-binding</keyword>
<comment type="catalytic activity">
    <reaction evidence="1">
        <text>ATP + protein L-histidine = ADP + protein N-phospho-L-histidine.</text>
        <dbReference type="EC" id="2.7.13.3"/>
    </reaction>
</comment>
<dbReference type="InterPro" id="IPR003594">
    <property type="entry name" value="HATPase_dom"/>
</dbReference>
<feature type="compositionally biased region" description="Basic and acidic residues" evidence="5">
    <location>
        <begin position="751"/>
        <end position="764"/>
    </location>
</feature>
<sequence>MAELALTLRRLRAGSGVFLVVALGAVAASMAGAPISQPFMMAIAGALAAIFLAVQAASWLTARAAERKLRIVLDFLEFDSAPGFCTDTHGVIFAQNRSAVDRFGNQDGATMTRALEPLFASPDAVVHRLKTAAETASATREDVVTRRGHVRIAVHAVPGGHLWRLEDLVDRPPRAADGIGLPMLTFGPSGTILYMNESLRSMTGQRAKRVRDLFDDHPLQNGVVNTLRTRDGAERVRVVLSAPVNGRQEVFVLPAGEDSDGRVAFDALPVALLRLDPRGHVVAANRAARELLPPSAGGDERRLAAMVEGLGRSISEWVTEASAGRGLNRSEVVRVTGAETETFLQITLGRPVGDGEAGLIAVLNDATELKTMEAQFVQSQKMQAIGQLAGGVAHDFNNLLTAISGHCDLLLLRHGEGDEDHADLTQITQNANRAAALVGQLLAFSRKQTLEMQDIDLRDTLGDLTHLLNRLVGERITLRLSHDPALIPIRGDRRQLEQVLMNLVVNARDAMPEGGEIRIETRCRFLDAPMHRDRVTVPAGQYVVITVSDEGCGIPEDALARIFEPFFTTKRPGEGTGLGLSMAYGIIKQSGGYIFADSEAERGTVFSLYFPAIGEVAANAQIDLLAPVMPEVLQPARPVPDEAPALRLVEMGFGNHAAPASAPAALAGEDAEARASEARETPAAASSADVTGATPGEVRPDLELDAVSHGVASADADADQDDEAPNGATPSEPAEDVHLRAGIAEICAVQTDDRAEEVSDREMPVAEMSEQAASDPTSADQPCDSSTAAEMDAPADVAARRAEPDCGVPEAEDAETRDADCVDPEGPAATADGASPPSRDDMPERARDPLVLLVEDEAPVRAFASRALRLRGYSVLEAASAEDALKTLEDEGLEVDLFVTDVMMPGLDGPTWVRRALQSRPDVRTIFVSGYTQDALSETSAPIPNATFLAKPFSLSELTRTVERALA</sequence>
<name>A0ABY8LF84_9RHOB</name>
<proteinExistence type="predicted"/>
<dbReference type="Pfam" id="PF02518">
    <property type="entry name" value="HATPase_c"/>
    <property type="match status" value="1"/>
</dbReference>
<feature type="region of interest" description="Disordered" evidence="5">
    <location>
        <begin position="750"/>
        <end position="844"/>
    </location>
</feature>
<keyword evidence="9" id="KW-0067">ATP-binding</keyword>
<dbReference type="InterPro" id="IPR005467">
    <property type="entry name" value="His_kinase_dom"/>
</dbReference>
<feature type="modified residue" description="4-aspartylphosphate" evidence="4">
    <location>
        <position position="901"/>
    </location>
</feature>
<dbReference type="Pfam" id="PF13188">
    <property type="entry name" value="PAS_8"/>
    <property type="match status" value="1"/>
</dbReference>
<dbReference type="GO" id="GO:0005524">
    <property type="term" value="F:ATP binding"/>
    <property type="evidence" value="ECO:0007669"/>
    <property type="project" value="UniProtKB-KW"/>
</dbReference>
<evidence type="ECO:0000256" key="3">
    <source>
        <dbReference type="ARBA" id="ARBA00022553"/>
    </source>
</evidence>
<organism evidence="9 10">
    <name type="scientific">Jannaschia ovalis</name>
    <dbReference type="NCBI Taxonomy" id="3038773"/>
    <lineage>
        <taxon>Bacteria</taxon>
        <taxon>Pseudomonadati</taxon>
        <taxon>Pseudomonadota</taxon>
        <taxon>Alphaproteobacteria</taxon>
        <taxon>Rhodobacterales</taxon>
        <taxon>Roseobacteraceae</taxon>
        <taxon>Jannaschia</taxon>
    </lineage>
</organism>
<keyword evidence="6" id="KW-1133">Transmembrane helix</keyword>
<dbReference type="SUPFAM" id="SSF47384">
    <property type="entry name" value="Homodimeric domain of signal transducing histidine kinase"/>
    <property type="match status" value="1"/>
</dbReference>
<dbReference type="Gene3D" id="3.30.450.20">
    <property type="entry name" value="PAS domain"/>
    <property type="match status" value="1"/>
</dbReference>
<dbReference type="PANTHER" id="PTHR43065:SF42">
    <property type="entry name" value="TWO-COMPONENT SENSOR PPRA"/>
    <property type="match status" value="1"/>
</dbReference>
<evidence type="ECO:0000313" key="10">
    <source>
        <dbReference type="Proteomes" id="UP001243420"/>
    </source>
</evidence>
<dbReference type="Pfam" id="PF00072">
    <property type="entry name" value="Response_reg"/>
    <property type="match status" value="1"/>
</dbReference>
<dbReference type="InterPro" id="IPR003661">
    <property type="entry name" value="HisK_dim/P_dom"/>
</dbReference>
<evidence type="ECO:0000256" key="5">
    <source>
        <dbReference type="SAM" id="MobiDB-lite"/>
    </source>
</evidence>
<accession>A0ABY8LF84</accession>
<dbReference type="InterPro" id="IPR011006">
    <property type="entry name" value="CheY-like_superfamily"/>
</dbReference>
<feature type="transmembrane region" description="Helical" evidence="6">
    <location>
        <begin position="12"/>
        <end position="33"/>
    </location>
</feature>
<keyword evidence="10" id="KW-1185">Reference proteome</keyword>
<protein>
    <recommendedName>
        <fullName evidence="2">histidine kinase</fullName>
        <ecNumber evidence="2">2.7.13.3</ecNumber>
    </recommendedName>
</protein>
<dbReference type="Gene3D" id="1.10.287.130">
    <property type="match status" value="1"/>
</dbReference>
<dbReference type="PRINTS" id="PR00344">
    <property type="entry name" value="BCTRLSENSOR"/>
</dbReference>
<reference evidence="9 10" key="1">
    <citation type="submission" date="2023-04" db="EMBL/GenBank/DDBJ databases">
        <title>Jannaschia ovalis sp. nov., a marine bacterium isolated from sea tidal flat.</title>
        <authorList>
            <person name="Kwon D.Y."/>
            <person name="Kim J.-J."/>
        </authorList>
    </citation>
    <scope>NUCLEOTIDE SEQUENCE [LARGE SCALE GENOMIC DNA]</scope>
    <source>
        <strain evidence="9 10">GRR-S6-38</strain>
    </source>
</reference>
<dbReference type="PANTHER" id="PTHR43065">
    <property type="entry name" value="SENSOR HISTIDINE KINASE"/>
    <property type="match status" value="1"/>
</dbReference>
<dbReference type="InterPro" id="IPR036097">
    <property type="entry name" value="HisK_dim/P_sf"/>
</dbReference>
<feature type="region of interest" description="Disordered" evidence="5">
    <location>
        <begin position="712"/>
        <end position="736"/>
    </location>
</feature>
<gene>
    <name evidence="9" type="ORF">P8627_00770</name>
</gene>
<feature type="compositionally biased region" description="Basic and acidic residues" evidence="5">
    <location>
        <begin position="671"/>
        <end position="680"/>
    </location>
</feature>
<dbReference type="Pfam" id="PF00512">
    <property type="entry name" value="HisKA"/>
    <property type="match status" value="1"/>
</dbReference>
<feature type="compositionally biased region" description="Low complexity" evidence="5">
    <location>
        <begin position="788"/>
        <end position="797"/>
    </location>
</feature>
<dbReference type="InterPro" id="IPR004358">
    <property type="entry name" value="Sig_transdc_His_kin-like_C"/>
</dbReference>
<dbReference type="SUPFAM" id="SSF52172">
    <property type="entry name" value="CheY-like"/>
    <property type="match status" value="1"/>
</dbReference>
<evidence type="ECO:0000256" key="1">
    <source>
        <dbReference type="ARBA" id="ARBA00000085"/>
    </source>
</evidence>
<dbReference type="Gene3D" id="3.40.50.2300">
    <property type="match status" value="1"/>
</dbReference>
<dbReference type="PROSITE" id="PS50110">
    <property type="entry name" value="RESPONSE_REGULATORY"/>
    <property type="match status" value="1"/>
</dbReference>
<feature type="domain" description="Response regulatory" evidence="8">
    <location>
        <begin position="850"/>
        <end position="966"/>
    </location>
</feature>
<evidence type="ECO:0000259" key="8">
    <source>
        <dbReference type="PROSITE" id="PS50110"/>
    </source>
</evidence>